<dbReference type="AlphaFoldDB" id="A0A0C3P3F0"/>
<dbReference type="Proteomes" id="UP000054217">
    <property type="component" value="Unassembled WGS sequence"/>
</dbReference>
<accession>A0A0C3P3F0</accession>
<feature type="region of interest" description="Disordered" evidence="1">
    <location>
        <begin position="69"/>
        <end position="90"/>
    </location>
</feature>
<dbReference type="HOGENOM" id="CLU_2074124_0_0_1"/>
<reference evidence="2 3" key="1">
    <citation type="submission" date="2014-04" db="EMBL/GenBank/DDBJ databases">
        <authorList>
            <consortium name="DOE Joint Genome Institute"/>
            <person name="Kuo A."/>
            <person name="Kohler A."/>
            <person name="Costa M.D."/>
            <person name="Nagy L.G."/>
            <person name="Floudas D."/>
            <person name="Copeland A."/>
            <person name="Barry K.W."/>
            <person name="Cichocki N."/>
            <person name="Veneault-Fourrey C."/>
            <person name="LaButti K."/>
            <person name="Lindquist E.A."/>
            <person name="Lipzen A."/>
            <person name="Lundell T."/>
            <person name="Morin E."/>
            <person name="Murat C."/>
            <person name="Sun H."/>
            <person name="Tunlid A."/>
            <person name="Henrissat B."/>
            <person name="Grigoriev I.V."/>
            <person name="Hibbett D.S."/>
            <person name="Martin F."/>
            <person name="Nordberg H.P."/>
            <person name="Cantor M.N."/>
            <person name="Hua S.X."/>
        </authorList>
    </citation>
    <scope>NUCLEOTIDE SEQUENCE [LARGE SCALE GENOMIC DNA]</scope>
    <source>
        <strain evidence="2 3">Marx 270</strain>
    </source>
</reference>
<organism evidence="2 3">
    <name type="scientific">Pisolithus tinctorius Marx 270</name>
    <dbReference type="NCBI Taxonomy" id="870435"/>
    <lineage>
        <taxon>Eukaryota</taxon>
        <taxon>Fungi</taxon>
        <taxon>Dikarya</taxon>
        <taxon>Basidiomycota</taxon>
        <taxon>Agaricomycotina</taxon>
        <taxon>Agaricomycetes</taxon>
        <taxon>Agaricomycetidae</taxon>
        <taxon>Boletales</taxon>
        <taxon>Sclerodermatineae</taxon>
        <taxon>Pisolithaceae</taxon>
        <taxon>Pisolithus</taxon>
    </lineage>
</organism>
<sequence length="118" mass="12899">MIKATGKEKAAYLSDSNIDWKFASRLAESDDTFDAPMSPSKHCSKCLQITDSDDADDMLTTPAMTLTTIDLSGPDTEMGESSAPSTPVMSPVHALQNNSFVIDNTITDPWKVNHTFHF</sequence>
<evidence type="ECO:0000313" key="2">
    <source>
        <dbReference type="EMBL" id="KIO07555.1"/>
    </source>
</evidence>
<gene>
    <name evidence="2" type="ORF">M404DRAFT_23445</name>
</gene>
<proteinExistence type="predicted"/>
<dbReference type="EMBL" id="KN831959">
    <property type="protein sequence ID" value="KIO07555.1"/>
    <property type="molecule type" value="Genomic_DNA"/>
</dbReference>
<evidence type="ECO:0000256" key="1">
    <source>
        <dbReference type="SAM" id="MobiDB-lite"/>
    </source>
</evidence>
<reference evidence="3" key="2">
    <citation type="submission" date="2015-01" db="EMBL/GenBank/DDBJ databases">
        <title>Evolutionary Origins and Diversification of the Mycorrhizal Mutualists.</title>
        <authorList>
            <consortium name="DOE Joint Genome Institute"/>
            <consortium name="Mycorrhizal Genomics Consortium"/>
            <person name="Kohler A."/>
            <person name="Kuo A."/>
            <person name="Nagy L.G."/>
            <person name="Floudas D."/>
            <person name="Copeland A."/>
            <person name="Barry K.W."/>
            <person name="Cichocki N."/>
            <person name="Veneault-Fourrey C."/>
            <person name="LaButti K."/>
            <person name="Lindquist E.A."/>
            <person name="Lipzen A."/>
            <person name="Lundell T."/>
            <person name="Morin E."/>
            <person name="Murat C."/>
            <person name="Riley R."/>
            <person name="Ohm R."/>
            <person name="Sun H."/>
            <person name="Tunlid A."/>
            <person name="Henrissat B."/>
            <person name="Grigoriev I.V."/>
            <person name="Hibbett D.S."/>
            <person name="Martin F."/>
        </authorList>
    </citation>
    <scope>NUCLEOTIDE SEQUENCE [LARGE SCALE GENOMIC DNA]</scope>
    <source>
        <strain evidence="3">Marx 270</strain>
    </source>
</reference>
<keyword evidence="3" id="KW-1185">Reference proteome</keyword>
<name>A0A0C3P3F0_PISTI</name>
<dbReference type="InParanoid" id="A0A0C3P3F0"/>
<protein>
    <submittedName>
        <fullName evidence="2">Uncharacterized protein</fullName>
    </submittedName>
</protein>
<evidence type="ECO:0000313" key="3">
    <source>
        <dbReference type="Proteomes" id="UP000054217"/>
    </source>
</evidence>